<feature type="signal peptide" evidence="2">
    <location>
        <begin position="1"/>
        <end position="19"/>
    </location>
</feature>
<reference evidence="4" key="1">
    <citation type="journal article" date="2014" name="Int. J. Syst. Evol. Microbiol.">
        <title>Complete genome sequence of Corynebacterium casei LMG S-19264T (=DSM 44701T), isolated from a smear-ripened cheese.</title>
        <authorList>
            <consortium name="US DOE Joint Genome Institute (JGI-PGF)"/>
            <person name="Walter F."/>
            <person name="Albersmeier A."/>
            <person name="Kalinowski J."/>
            <person name="Ruckert C."/>
        </authorList>
    </citation>
    <scope>NUCLEOTIDE SEQUENCE</scope>
    <source>
        <strain evidence="4">CGMCC 1.6293</strain>
    </source>
</reference>
<gene>
    <name evidence="4" type="ORF">GCM10011534_32870</name>
</gene>
<keyword evidence="5" id="KW-1185">Reference proteome</keyword>
<feature type="chain" id="PRO_5037161463" description="Caspase family p20 domain-containing protein" evidence="2">
    <location>
        <begin position="20"/>
        <end position="481"/>
    </location>
</feature>
<dbReference type="Gene3D" id="3.40.50.1460">
    <property type="match status" value="1"/>
</dbReference>
<organism evidence="4 5">
    <name type="scientific">Pseudooceanicola nanhaiensis</name>
    <dbReference type="NCBI Taxonomy" id="375761"/>
    <lineage>
        <taxon>Bacteria</taxon>
        <taxon>Pseudomonadati</taxon>
        <taxon>Pseudomonadota</taxon>
        <taxon>Alphaproteobacteria</taxon>
        <taxon>Rhodobacterales</taxon>
        <taxon>Paracoccaceae</taxon>
        <taxon>Pseudooceanicola</taxon>
    </lineage>
</organism>
<feature type="domain" description="Caspase family p20" evidence="3">
    <location>
        <begin position="20"/>
        <end position="153"/>
    </location>
</feature>
<dbReference type="RefSeq" id="WP_084178463.1">
    <property type="nucleotide sequence ID" value="NZ_BMLF01000002.1"/>
</dbReference>
<comment type="caution">
    <text evidence="4">The sequence shown here is derived from an EMBL/GenBank/DDBJ whole genome shotgun (WGS) entry which is preliminary data.</text>
</comment>
<dbReference type="SMART" id="SM00115">
    <property type="entry name" value="CASc"/>
    <property type="match status" value="1"/>
</dbReference>
<evidence type="ECO:0000256" key="2">
    <source>
        <dbReference type="SAM" id="SignalP"/>
    </source>
</evidence>
<dbReference type="AlphaFoldDB" id="A0A917T2Y2"/>
<dbReference type="GO" id="GO:0004197">
    <property type="term" value="F:cysteine-type endopeptidase activity"/>
    <property type="evidence" value="ECO:0007669"/>
    <property type="project" value="InterPro"/>
</dbReference>
<evidence type="ECO:0000259" key="3">
    <source>
        <dbReference type="PROSITE" id="PS50208"/>
    </source>
</evidence>
<accession>A0A917T2Y2</accession>
<dbReference type="InterPro" id="IPR015917">
    <property type="entry name" value="Pept_C14A"/>
</dbReference>
<evidence type="ECO:0000313" key="4">
    <source>
        <dbReference type="EMBL" id="GGM08324.1"/>
    </source>
</evidence>
<dbReference type="Pfam" id="PF00656">
    <property type="entry name" value="Peptidase_C14"/>
    <property type="match status" value="1"/>
</dbReference>
<dbReference type="EMBL" id="BMLF01000002">
    <property type="protein sequence ID" value="GGM08324.1"/>
    <property type="molecule type" value="Genomic_DNA"/>
</dbReference>
<evidence type="ECO:0000256" key="1">
    <source>
        <dbReference type="ARBA" id="ARBA00010134"/>
    </source>
</evidence>
<dbReference type="InterPro" id="IPR001309">
    <property type="entry name" value="Pept_C14_p20"/>
</dbReference>
<dbReference type="Proteomes" id="UP000649829">
    <property type="component" value="Unassembled WGS sequence"/>
</dbReference>
<dbReference type="PANTHER" id="PTHR22576">
    <property type="entry name" value="MUCOSA ASSOCIATED LYMPHOID TISSUE LYMPHOMA TRANSLOCATION PROTEIN 1/PARACASPASE"/>
    <property type="match status" value="1"/>
</dbReference>
<dbReference type="SUPFAM" id="SSF52129">
    <property type="entry name" value="Caspase-like"/>
    <property type="match status" value="1"/>
</dbReference>
<comment type="similarity">
    <text evidence="1">Belongs to the peptidase C14A family.</text>
</comment>
<keyword evidence="2" id="KW-0732">Signal</keyword>
<sequence>MRLAFVVMMLLASALPARAVERVALVIGNGNYGAVSPLDNATRDAALLAGTLRPLGFDVTLVENATRDELIRAVAEFGRRLRVAGPETVGLFYYAGHGVQSFGANYLLPVDTELTVAADLDLVGLEAASVLRQMASARNRINIVILDACRNNPFEDIPDMDDNGLAEMKAPTGTFLAYATAPGAVALDGTGDNSPFTAALADAMQTEDLPIEQMFKAVRVEVIRQTGGAQTPWDTSSLTQDFVFKAGEELSPEAFAEEQLWKSVAPTRDSVQIMLFLRSYPDGRKAEEARALLKEVMAEELSAPAAPQPAAPAPVAPAASEAELMEAARAAGTPEGYRAYLDAYPEGVFAELVKIELAALETRTGQAATPPAAAAPEAPAEPSVPDIFFDRPLSLGSPQMIGRTITEITQGTPLYPPIEGLPDSAWKDQSCSGCHQWTREALCDQGQTYVSDAGSRALQKEHPMGGTFKRVLRQWAAGGCR</sequence>
<evidence type="ECO:0000313" key="5">
    <source>
        <dbReference type="Proteomes" id="UP000649829"/>
    </source>
</evidence>
<dbReference type="PROSITE" id="PS50208">
    <property type="entry name" value="CASPASE_P20"/>
    <property type="match status" value="1"/>
</dbReference>
<name>A0A917T2Y2_9RHOB</name>
<reference evidence="4" key="2">
    <citation type="submission" date="2020-09" db="EMBL/GenBank/DDBJ databases">
        <authorList>
            <person name="Sun Q."/>
            <person name="Zhou Y."/>
        </authorList>
    </citation>
    <scope>NUCLEOTIDE SEQUENCE</scope>
    <source>
        <strain evidence="4">CGMCC 1.6293</strain>
    </source>
</reference>
<dbReference type="PANTHER" id="PTHR22576:SF37">
    <property type="entry name" value="MUCOSA-ASSOCIATED LYMPHOID TISSUE LYMPHOMA TRANSLOCATION PROTEIN 1"/>
    <property type="match status" value="1"/>
</dbReference>
<dbReference type="GO" id="GO:0006508">
    <property type="term" value="P:proteolysis"/>
    <property type="evidence" value="ECO:0007669"/>
    <property type="project" value="InterPro"/>
</dbReference>
<dbReference type="InterPro" id="IPR011600">
    <property type="entry name" value="Pept_C14_caspase"/>
</dbReference>
<protein>
    <recommendedName>
        <fullName evidence="3">Caspase family p20 domain-containing protein</fullName>
    </recommendedName>
</protein>
<proteinExistence type="inferred from homology"/>
<dbReference type="InterPro" id="IPR029030">
    <property type="entry name" value="Caspase-like_dom_sf"/>
</dbReference>
<dbReference type="InterPro" id="IPR052039">
    <property type="entry name" value="Caspase-related_regulators"/>
</dbReference>